<reference evidence="2" key="1">
    <citation type="submission" date="2023-03" db="EMBL/GenBank/DDBJ databases">
        <title>Andean soil-derived lignocellulolytic bacterial consortium as a source of novel taxa and putative plastic-active enzymes.</title>
        <authorList>
            <person name="Diaz-Garcia L."/>
            <person name="Chuvochina M."/>
            <person name="Feuerriegel G."/>
            <person name="Bunk B."/>
            <person name="Sproer C."/>
            <person name="Streit W.R."/>
            <person name="Rodriguez L.M."/>
            <person name="Overmann J."/>
            <person name="Jimenez D.J."/>
        </authorList>
    </citation>
    <scope>NUCLEOTIDE SEQUENCE</scope>
    <source>
        <strain evidence="2">MAG 7</strain>
    </source>
</reference>
<dbReference type="EMBL" id="CP119311">
    <property type="protein sequence ID" value="WEK35041.1"/>
    <property type="molecule type" value="Genomic_DNA"/>
</dbReference>
<feature type="signal peptide" evidence="1">
    <location>
        <begin position="1"/>
        <end position="18"/>
    </location>
</feature>
<accession>A0AAJ5WQG0</accession>
<protein>
    <submittedName>
        <fullName evidence="2">Uncharacterized protein</fullName>
    </submittedName>
</protein>
<name>A0AAJ5WQG0_9BACT</name>
<keyword evidence="1" id="KW-0732">Signal</keyword>
<sequence length="174" mass="19437">MKTFLLLLLLCCARTGFAQSFLDFKEAQVLALEGVEFGYAVVNQTPRTVDGVEYTACNIEWYVTNKERFSKVFLLDAYSKSTDATVDLTKKVCLGRLHVSNAIGTSTKDRFSDILMDANMVIEVFRKVLVVKKKNKLEGFNLQPGETLSQSMTVVLPKGQKPTVSLQAFLSTTY</sequence>
<gene>
    <name evidence="2" type="ORF">P0Y53_21340</name>
</gene>
<organism evidence="2 3">
    <name type="scientific">Candidatus Pseudobacter hemicellulosilyticus</name>
    <dbReference type="NCBI Taxonomy" id="3121375"/>
    <lineage>
        <taxon>Bacteria</taxon>
        <taxon>Pseudomonadati</taxon>
        <taxon>Bacteroidota</taxon>
        <taxon>Chitinophagia</taxon>
        <taxon>Chitinophagales</taxon>
        <taxon>Chitinophagaceae</taxon>
        <taxon>Pseudobacter</taxon>
    </lineage>
</organism>
<dbReference type="Proteomes" id="UP001220610">
    <property type="component" value="Chromosome"/>
</dbReference>
<evidence type="ECO:0000313" key="3">
    <source>
        <dbReference type="Proteomes" id="UP001220610"/>
    </source>
</evidence>
<evidence type="ECO:0000256" key="1">
    <source>
        <dbReference type="SAM" id="SignalP"/>
    </source>
</evidence>
<evidence type="ECO:0000313" key="2">
    <source>
        <dbReference type="EMBL" id="WEK35041.1"/>
    </source>
</evidence>
<dbReference type="AlphaFoldDB" id="A0AAJ5WQG0"/>
<proteinExistence type="predicted"/>
<feature type="chain" id="PRO_5042489893" evidence="1">
    <location>
        <begin position="19"/>
        <end position="174"/>
    </location>
</feature>